<proteinExistence type="predicted"/>
<feature type="chain" id="PRO_5026100568" evidence="1">
    <location>
        <begin position="20"/>
        <end position="978"/>
    </location>
</feature>
<name>A0A6G0YU61_APHCR</name>
<accession>A0A6G0YU61</accession>
<dbReference type="OrthoDB" id="6363232at2759"/>
<dbReference type="AlphaFoldDB" id="A0A6G0YU61"/>
<reference evidence="2 3" key="1">
    <citation type="submission" date="2019-08" db="EMBL/GenBank/DDBJ databases">
        <title>Whole genome of Aphis craccivora.</title>
        <authorList>
            <person name="Voronova N.V."/>
            <person name="Shulinski R.S."/>
            <person name="Bandarenka Y.V."/>
            <person name="Zhorov D.G."/>
            <person name="Warner D."/>
        </authorList>
    </citation>
    <scope>NUCLEOTIDE SEQUENCE [LARGE SCALE GENOMIC DNA]</scope>
    <source>
        <strain evidence="2">180601</strain>
        <tissue evidence="2">Whole Body</tissue>
    </source>
</reference>
<evidence type="ECO:0000313" key="3">
    <source>
        <dbReference type="Proteomes" id="UP000478052"/>
    </source>
</evidence>
<organism evidence="2 3">
    <name type="scientific">Aphis craccivora</name>
    <name type="common">Cowpea aphid</name>
    <dbReference type="NCBI Taxonomy" id="307492"/>
    <lineage>
        <taxon>Eukaryota</taxon>
        <taxon>Metazoa</taxon>
        <taxon>Ecdysozoa</taxon>
        <taxon>Arthropoda</taxon>
        <taxon>Hexapoda</taxon>
        <taxon>Insecta</taxon>
        <taxon>Pterygota</taxon>
        <taxon>Neoptera</taxon>
        <taxon>Paraneoptera</taxon>
        <taxon>Hemiptera</taxon>
        <taxon>Sternorrhyncha</taxon>
        <taxon>Aphidomorpha</taxon>
        <taxon>Aphidoidea</taxon>
        <taxon>Aphididae</taxon>
        <taxon>Aphidini</taxon>
        <taxon>Aphis</taxon>
        <taxon>Aphis</taxon>
    </lineage>
</organism>
<comment type="caution">
    <text evidence="2">The sequence shown here is derived from an EMBL/GenBank/DDBJ whole genome shotgun (WGS) entry which is preliminary data.</text>
</comment>
<evidence type="ECO:0000313" key="2">
    <source>
        <dbReference type="EMBL" id="KAF0761496.1"/>
    </source>
</evidence>
<evidence type="ECO:0000256" key="1">
    <source>
        <dbReference type="SAM" id="SignalP"/>
    </source>
</evidence>
<feature type="signal peptide" evidence="1">
    <location>
        <begin position="1"/>
        <end position="19"/>
    </location>
</feature>
<keyword evidence="3" id="KW-1185">Reference proteome</keyword>
<protein>
    <submittedName>
        <fullName evidence="2">Uncharacterized protein</fullName>
    </submittedName>
</protein>
<sequence>MYLLPYVILKIILLTSTVAEPMLEILLTAENGQTLTNVDQSNSANDDEKTLAQQIFEGKYGLIHKELFNDIPSKPGILSYNINPEVPKDNINNLGGLDPDEIWLAENHLLVLRGGNFSDKKVKWAYIDNYVAPLRQVKIPENPKIPPPFPIQLEDSGPIDFVSINGSTWNPVFPPPFPSNQGPPLPNTTFDEDDQSLFYPPKYDFIYTPENSTRVPPGPLVPGIVLPPPPNFFGPLEKPEKAKKINLNLNKTIPRFNQKPYFKIPKGNHNSKENGWVPIPSIKPSYIEGLKIKNNILITTTESSNKYNSNYNEQINFPNHQFFIENPAGHTTSQPDSYYYYQENNKYDVEKPAEHNKYEDSKIKSQQFDFQNNYEKSTTIKPYYEYSYVAPEYNIKSQIQNPIHKQKQMTEYQKERHLYQEWVEKPKHAQYNNNEMEKQKYQSWPQQNNQYSDIDYGYQTEKPNIATDNPYHAFFTQDDASLVDENTKKYFALFGQKVRTEKPTQVSSQPKSHTNKNDNKISIIDDILVNFKQPLPTKNPESEITTVKPQNNYPQISLHDDISVNFKEKQPQINTDAEIISQNSNDFKENYPYSIDGEINYKQYLPPKSINNDKIIKKPFVQTSLHSNTPVNNKRPLLSKNQNLEPITQRPYINVHQPSLYDDTQVNYKQPIPPINLNSEIITQIPLYKLPSLFEDPNVNLKLPLRTENPNSEQITKRPHTRITQSHKHENINYNLDSSFVTQNPNSEHVTQQLYMEISQTPYYSDTTMNNKHHKQSYLSNNLNIEQVTQKPYINVPESLVHDGIRVNFKPQRYSNNGVVTQKPYIKVSNTQHLEEEQINYQQTIFQQNPNIETGEKRPHIKFPQTSLIDNAQFHFKRPLPMRNHDTEYFTQRPKSIYSQTPVSLIDDIQVNYKQPLPTKNIDSEYIVSTQEPLNRVVSYNLPGNSGSHFFFLTTHTGHPIQYNLGNHNYQYYKRNVK</sequence>
<keyword evidence="1" id="KW-0732">Signal</keyword>
<dbReference type="Proteomes" id="UP000478052">
    <property type="component" value="Unassembled WGS sequence"/>
</dbReference>
<dbReference type="EMBL" id="VUJU01002377">
    <property type="protein sequence ID" value="KAF0761496.1"/>
    <property type="molecule type" value="Genomic_DNA"/>
</dbReference>
<gene>
    <name evidence="2" type="ORF">FWK35_00014624</name>
</gene>